<evidence type="ECO:0000259" key="7">
    <source>
        <dbReference type="SMART" id="SM00228"/>
    </source>
</evidence>
<evidence type="ECO:0000256" key="1">
    <source>
        <dbReference type="ARBA" id="ARBA00009179"/>
    </source>
</evidence>
<dbReference type="SMART" id="SM00228">
    <property type="entry name" value="PDZ"/>
    <property type="match status" value="1"/>
</dbReference>
<reference evidence="10" key="1">
    <citation type="submission" date="2018-02" db="EMBL/GenBank/DDBJ databases">
        <authorList>
            <person name="Clavel T."/>
            <person name="Strowig T."/>
        </authorList>
    </citation>
    <scope>NUCLEOTIDE SEQUENCE [LARGE SCALE GENOMIC DNA]</scope>
    <source>
        <strain evidence="10">DSM 100764</strain>
    </source>
</reference>
<dbReference type="Pfam" id="PF22694">
    <property type="entry name" value="CtpB_N-like"/>
    <property type="match status" value="1"/>
</dbReference>
<keyword evidence="2 5" id="KW-0645">Protease</keyword>
<organism evidence="9 10">
    <name type="scientific">Paramuribaculum intestinale</name>
    <dbReference type="NCBI Taxonomy" id="2094151"/>
    <lineage>
        <taxon>Bacteria</taxon>
        <taxon>Pseudomonadati</taxon>
        <taxon>Bacteroidota</taxon>
        <taxon>Bacteroidia</taxon>
        <taxon>Bacteroidales</taxon>
        <taxon>Muribaculaceae</taxon>
        <taxon>Paramuribaculum</taxon>
    </lineage>
</organism>
<keyword evidence="10" id="KW-1185">Reference proteome</keyword>
<evidence type="ECO:0000256" key="6">
    <source>
        <dbReference type="SAM" id="SignalP"/>
    </source>
</evidence>
<dbReference type="InterPro" id="IPR004447">
    <property type="entry name" value="Peptidase_S41A"/>
</dbReference>
<feature type="domain" description="Tail specific protease" evidence="8">
    <location>
        <begin position="173"/>
        <end position="366"/>
    </location>
</feature>
<protein>
    <submittedName>
        <fullName evidence="9">S41 family peptidase</fullName>
    </submittedName>
</protein>
<dbReference type="SUPFAM" id="SSF50156">
    <property type="entry name" value="PDZ domain-like"/>
    <property type="match status" value="1"/>
</dbReference>
<evidence type="ECO:0000313" key="9">
    <source>
        <dbReference type="EMBL" id="PWB08435.1"/>
    </source>
</evidence>
<evidence type="ECO:0000256" key="2">
    <source>
        <dbReference type="ARBA" id="ARBA00022670"/>
    </source>
</evidence>
<dbReference type="GO" id="GO:0008236">
    <property type="term" value="F:serine-type peptidase activity"/>
    <property type="evidence" value="ECO:0007669"/>
    <property type="project" value="UniProtKB-KW"/>
</dbReference>
<dbReference type="Pfam" id="PF13180">
    <property type="entry name" value="PDZ_2"/>
    <property type="match status" value="1"/>
</dbReference>
<dbReference type="Gene3D" id="3.30.750.44">
    <property type="match status" value="1"/>
</dbReference>
<evidence type="ECO:0000259" key="8">
    <source>
        <dbReference type="SMART" id="SM00245"/>
    </source>
</evidence>
<dbReference type="Gene3D" id="2.30.42.10">
    <property type="match status" value="1"/>
</dbReference>
<dbReference type="Gene3D" id="3.90.226.10">
    <property type="entry name" value="2-enoyl-CoA Hydratase, Chain A, domain 1"/>
    <property type="match status" value="1"/>
</dbReference>
<dbReference type="InterPro" id="IPR055210">
    <property type="entry name" value="CtpA/B_N"/>
</dbReference>
<dbReference type="PANTHER" id="PTHR32060:SF30">
    <property type="entry name" value="CARBOXY-TERMINAL PROCESSING PROTEASE CTPA"/>
    <property type="match status" value="1"/>
</dbReference>
<feature type="domain" description="PDZ" evidence="7">
    <location>
        <begin position="98"/>
        <end position="171"/>
    </location>
</feature>
<name>A0A2V1J177_9BACT</name>
<dbReference type="SMART" id="SM00245">
    <property type="entry name" value="TSPc"/>
    <property type="match status" value="1"/>
</dbReference>
<dbReference type="GO" id="GO:0006508">
    <property type="term" value="P:proteolysis"/>
    <property type="evidence" value="ECO:0007669"/>
    <property type="project" value="UniProtKB-KW"/>
</dbReference>
<dbReference type="InterPro" id="IPR029045">
    <property type="entry name" value="ClpP/crotonase-like_dom_sf"/>
</dbReference>
<keyword evidence="3 5" id="KW-0378">Hydrolase</keyword>
<evidence type="ECO:0000256" key="4">
    <source>
        <dbReference type="ARBA" id="ARBA00022825"/>
    </source>
</evidence>
<evidence type="ECO:0000256" key="5">
    <source>
        <dbReference type="RuleBase" id="RU004404"/>
    </source>
</evidence>
<proteinExistence type="inferred from homology"/>
<accession>A0A2V1J177</accession>
<dbReference type="Pfam" id="PF03572">
    <property type="entry name" value="Peptidase_S41"/>
    <property type="match status" value="1"/>
</dbReference>
<comment type="caution">
    <text evidence="9">The sequence shown here is derived from an EMBL/GenBank/DDBJ whole genome shotgun (WGS) entry which is preliminary data.</text>
</comment>
<feature type="signal peptide" evidence="6">
    <location>
        <begin position="1"/>
        <end position="19"/>
    </location>
</feature>
<dbReference type="GeneID" id="93423285"/>
<dbReference type="CDD" id="cd07560">
    <property type="entry name" value="Peptidase_S41_CPP"/>
    <property type="match status" value="1"/>
</dbReference>
<keyword evidence="4 5" id="KW-0720">Serine protease</keyword>
<dbReference type="CDD" id="cd06782">
    <property type="entry name" value="cpPDZ_CPP-like"/>
    <property type="match status" value="1"/>
</dbReference>
<dbReference type="GO" id="GO:0007165">
    <property type="term" value="P:signal transduction"/>
    <property type="evidence" value="ECO:0007669"/>
    <property type="project" value="TreeGrafter"/>
</dbReference>
<dbReference type="InterPro" id="IPR036034">
    <property type="entry name" value="PDZ_sf"/>
</dbReference>
<dbReference type="EMBL" id="PUBV01000006">
    <property type="protein sequence ID" value="PWB08435.1"/>
    <property type="molecule type" value="Genomic_DNA"/>
</dbReference>
<dbReference type="SUPFAM" id="SSF52096">
    <property type="entry name" value="ClpP/crotonase"/>
    <property type="match status" value="1"/>
</dbReference>
<comment type="similarity">
    <text evidence="1 5">Belongs to the peptidase S41A family.</text>
</comment>
<dbReference type="AlphaFoldDB" id="A0A2V1J177"/>
<dbReference type="InterPro" id="IPR005151">
    <property type="entry name" value="Tail-specific_protease"/>
</dbReference>
<evidence type="ECO:0000256" key="3">
    <source>
        <dbReference type="ARBA" id="ARBA00022801"/>
    </source>
</evidence>
<dbReference type="RefSeq" id="WP_107035538.1">
    <property type="nucleotide sequence ID" value="NZ_CAONGC010000001.1"/>
</dbReference>
<keyword evidence="6" id="KW-0732">Signal</keyword>
<evidence type="ECO:0000313" key="10">
    <source>
        <dbReference type="Proteomes" id="UP000244925"/>
    </source>
</evidence>
<dbReference type="InterPro" id="IPR001478">
    <property type="entry name" value="PDZ"/>
</dbReference>
<dbReference type="Proteomes" id="UP000244925">
    <property type="component" value="Unassembled WGS sequence"/>
</dbReference>
<dbReference type="PANTHER" id="PTHR32060">
    <property type="entry name" value="TAIL-SPECIFIC PROTEASE"/>
    <property type="match status" value="1"/>
</dbReference>
<feature type="chain" id="PRO_5015906683" evidence="6">
    <location>
        <begin position="20"/>
        <end position="546"/>
    </location>
</feature>
<gene>
    <name evidence="9" type="ORF">C5O25_04510</name>
</gene>
<dbReference type="GO" id="GO:0004175">
    <property type="term" value="F:endopeptidase activity"/>
    <property type="evidence" value="ECO:0007669"/>
    <property type="project" value="TreeGrafter"/>
</dbReference>
<dbReference type="NCBIfam" id="TIGR00225">
    <property type="entry name" value="prc"/>
    <property type="match status" value="1"/>
</dbReference>
<sequence>MKSRILSLILCLAVLPAAAVPAIQSAGKNDNARPQYLPIQKLMNTFQVISGYYVDTVNEPHVVDEAIKAMLHTLDPHSTYSDPEATRALTEPLQGNFSGIGIQFNMLDDTVKVIQTVVGGPSEKVGILAGDRIMTANDTLISGVKMPQADVMKRLRGPKGSVVKIGARRRGVPEMIYFTIERDDIPTYSVNAAYMADDNTGYIKATLFGETTARELAEAIVKLQGQGMTDLVLDLEDNGGGYLQAAIDMASMLLDDDALIVYTDGRMAPATYYNASKAPVKFNGRLVVTVNQYSASASEILSGAVQDNDRGVIVGRRTFGKGLVQRPIPFPDGSMIRLTTARYYTPSGRLIQKPYKPGEDEDYELDIVHRYEAGEFASADSVHFDESLLKRTLRNGRKVYGGGGIMPDAFVPVDTSYYSTYYRDLVAKAVINRYTLAYVDEHRSRLRSEWPTADAFVGGFKVSQAMIDSIAALGEREGVKPDSAQLAISRPAIELIVKGLIGRDLFEQSIYYRVVNPIDPIYRRALEIINDEKLYDRLLEGNPEVK</sequence>
<dbReference type="GO" id="GO:0030288">
    <property type="term" value="C:outer membrane-bounded periplasmic space"/>
    <property type="evidence" value="ECO:0007669"/>
    <property type="project" value="TreeGrafter"/>
</dbReference>